<dbReference type="HOGENOM" id="CLU_060077_4_2_11"/>
<dbReference type="PROSITE" id="PS50937">
    <property type="entry name" value="HTH_MERR_2"/>
    <property type="match status" value="1"/>
</dbReference>
<dbReference type="SUPFAM" id="SSF46955">
    <property type="entry name" value="Putative DNA-binding domain"/>
    <property type="match status" value="1"/>
</dbReference>
<organism evidence="6 7">
    <name type="scientific">Leifsonia aquatica ATCC 14665</name>
    <dbReference type="NCBI Taxonomy" id="1358026"/>
    <lineage>
        <taxon>Bacteria</taxon>
        <taxon>Bacillati</taxon>
        <taxon>Actinomycetota</taxon>
        <taxon>Actinomycetes</taxon>
        <taxon>Micrococcales</taxon>
        <taxon>Microbacteriaceae</taxon>
        <taxon>Leifsonia</taxon>
    </lineage>
</organism>
<dbReference type="Proteomes" id="UP000016605">
    <property type="component" value="Unassembled WGS sequence"/>
</dbReference>
<protein>
    <submittedName>
        <fullName evidence="6">Transcriptional regulator, MerR family</fullName>
    </submittedName>
</protein>
<dbReference type="SMART" id="SM00422">
    <property type="entry name" value="HTH_MERR"/>
    <property type="match status" value="1"/>
</dbReference>
<sequence length="148" mass="15990">MTLTSGERFTLSAEAPMQISELAGRAGVTVKAVRYYEQLGLVAPERLPNGYRDYDDEQLRAVLEIRELALTGIPPGKAAPFIDCLGSGHARSDECPASVAAYREGIAELDAAIADLERRRDQLARRLADRDDSIPSPELGCGCDVTPS</sequence>
<dbReference type="Pfam" id="PF00376">
    <property type="entry name" value="MerR"/>
    <property type="match status" value="1"/>
</dbReference>
<keyword evidence="1" id="KW-0805">Transcription regulation</keyword>
<feature type="domain" description="HTH merR-type" evidence="5">
    <location>
        <begin position="16"/>
        <end position="84"/>
    </location>
</feature>
<dbReference type="PROSITE" id="PS00552">
    <property type="entry name" value="HTH_MERR_1"/>
    <property type="match status" value="1"/>
</dbReference>
<proteinExistence type="predicted"/>
<dbReference type="EMBL" id="AWVQ01000843">
    <property type="protein sequence ID" value="ERK67904.1"/>
    <property type="molecule type" value="Genomic_DNA"/>
</dbReference>
<evidence type="ECO:0000256" key="3">
    <source>
        <dbReference type="ARBA" id="ARBA00023163"/>
    </source>
</evidence>
<accession>U2RH54</accession>
<evidence type="ECO:0000256" key="2">
    <source>
        <dbReference type="ARBA" id="ARBA00023125"/>
    </source>
</evidence>
<dbReference type="PATRIC" id="fig|1358026.3.peg.3725"/>
<dbReference type="InterPro" id="IPR009061">
    <property type="entry name" value="DNA-bd_dom_put_sf"/>
</dbReference>
<evidence type="ECO:0000256" key="4">
    <source>
        <dbReference type="SAM" id="MobiDB-lite"/>
    </source>
</evidence>
<evidence type="ECO:0000313" key="7">
    <source>
        <dbReference type="Proteomes" id="UP000016605"/>
    </source>
</evidence>
<evidence type="ECO:0000259" key="5">
    <source>
        <dbReference type="PROSITE" id="PS50937"/>
    </source>
</evidence>
<feature type="region of interest" description="Disordered" evidence="4">
    <location>
        <begin position="126"/>
        <end position="148"/>
    </location>
</feature>
<dbReference type="InterPro" id="IPR000551">
    <property type="entry name" value="MerR-type_HTH_dom"/>
</dbReference>
<dbReference type="PRINTS" id="PR00040">
    <property type="entry name" value="HTHMERR"/>
</dbReference>
<dbReference type="Gene3D" id="1.10.1660.10">
    <property type="match status" value="1"/>
</dbReference>
<gene>
    <name evidence="6" type="ORF">N136_04602</name>
</gene>
<evidence type="ECO:0000313" key="6">
    <source>
        <dbReference type="EMBL" id="ERK67904.1"/>
    </source>
</evidence>
<keyword evidence="3" id="KW-0804">Transcription</keyword>
<comment type="caution">
    <text evidence="6">The sequence shown here is derived from an EMBL/GenBank/DDBJ whole genome shotgun (WGS) entry which is preliminary data.</text>
</comment>
<dbReference type="InterPro" id="IPR047057">
    <property type="entry name" value="MerR_fam"/>
</dbReference>
<dbReference type="GO" id="GO:0003700">
    <property type="term" value="F:DNA-binding transcription factor activity"/>
    <property type="evidence" value="ECO:0007669"/>
    <property type="project" value="InterPro"/>
</dbReference>
<evidence type="ECO:0000256" key="1">
    <source>
        <dbReference type="ARBA" id="ARBA00023015"/>
    </source>
</evidence>
<keyword evidence="2" id="KW-0238">DNA-binding</keyword>
<dbReference type="PANTHER" id="PTHR30204:SF94">
    <property type="entry name" value="HEAVY METAL-DEPENDENT TRANSCRIPTIONAL REGULATOR HI_0293-RELATED"/>
    <property type="match status" value="1"/>
</dbReference>
<reference evidence="6 7" key="1">
    <citation type="submission" date="2013-08" db="EMBL/GenBank/DDBJ databases">
        <authorList>
            <person name="Weinstock G."/>
            <person name="Sodergren E."/>
            <person name="Wylie T."/>
            <person name="Fulton L."/>
            <person name="Fulton R."/>
            <person name="Fronick C."/>
            <person name="O'Laughlin M."/>
            <person name="Godfrey J."/>
            <person name="Miner T."/>
            <person name="Herter B."/>
            <person name="Appelbaum E."/>
            <person name="Cordes M."/>
            <person name="Lek S."/>
            <person name="Wollam A."/>
            <person name="Pepin K.H."/>
            <person name="Palsikar V.B."/>
            <person name="Mitreva M."/>
            <person name="Wilson R.K."/>
        </authorList>
    </citation>
    <scope>NUCLEOTIDE SEQUENCE [LARGE SCALE GENOMIC DNA]</scope>
    <source>
        <strain evidence="6 7">ATCC 14665</strain>
    </source>
</reference>
<dbReference type="PANTHER" id="PTHR30204">
    <property type="entry name" value="REDOX-CYCLING DRUG-SENSING TRANSCRIPTIONAL ACTIVATOR SOXR"/>
    <property type="match status" value="1"/>
</dbReference>
<name>U2RH54_LEIAQ</name>
<dbReference type="GO" id="GO:0003677">
    <property type="term" value="F:DNA binding"/>
    <property type="evidence" value="ECO:0007669"/>
    <property type="project" value="UniProtKB-KW"/>
</dbReference>
<dbReference type="AlphaFoldDB" id="U2RH54"/>